<comment type="subcellular location">
    <subcellularLocation>
        <location evidence="2">Cytoplasm</location>
    </subcellularLocation>
    <subcellularLocation>
        <location evidence="1">Nucleus</location>
    </subcellularLocation>
</comment>
<dbReference type="GO" id="GO:0005737">
    <property type="term" value="C:cytoplasm"/>
    <property type="evidence" value="ECO:0007669"/>
    <property type="project" value="UniProtKB-SubCell"/>
</dbReference>
<dbReference type="Gene3D" id="3.40.50.150">
    <property type="entry name" value="Vaccinia Virus protein VP39"/>
    <property type="match status" value="1"/>
</dbReference>
<keyword evidence="11" id="KW-1185">Reference proteome</keyword>
<evidence type="ECO:0000256" key="4">
    <source>
        <dbReference type="ARBA" id="ARBA00022490"/>
    </source>
</evidence>
<keyword evidence="7" id="KW-0949">S-adenosyl-L-methionine</keyword>
<evidence type="ECO:0000256" key="5">
    <source>
        <dbReference type="ARBA" id="ARBA00022603"/>
    </source>
</evidence>
<proteinExistence type="inferred from homology"/>
<reference evidence="10" key="1">
    <citation type="submission" date="2023-10" db="EMBL/GenBank/DDBJ databases">
        <title>Genome assembly of Pristionchus species.</title>
        <authorList>
            <person name="Yoshida K."/>
            <person name="Sommer R.J."/>
        </authorList>
    </citation>
    <scope>NUCLEOTIDE SEQUENCE</scope>
    <source>
        <strain evidence="10">RS0144</strain>
    </source>
</reference>
<evidence type="ECO:0000256" key="1">
    <source>
        <dbReference type="ARBA" id="ARBA00004123"/>
    </source>
</evidence>
<keyword evidence="5" id="KW-0489">Methyltransferase</keyword>
<dbReference type="Pfam" id="PF10294">
    <property type="entry name" value="Methyltransf_16"/>
    <property type="match status" value="1"/>
</dbReference>
<dbReference type="InterPro" id="IPR029063">
    <property type="entry name" value="SAM-dependent_MTases_sf"/>
</dbReference>
<dbReference type="InterPro" id="IPR019410">
    <property type="entry name" value="Methyltransf_16"/>
</dbReference>
<dbReference type="CDD" id="cd02440">
    <property type="entry name" value="AdoMet_MTases"/>
    <property type="match status" value="1"/>
</dbReference>
<dbReference type="SUPFAM" id="SSF53335">
    <property type="entry name" value="S-adenosyl-L-methionine-dependent methyltransferases"/>
    <property type="match status" value="1"/>
</dbReference>
<dbReference type="GO" id="GO:0032259">
    <property type="term" value="P:methylation"/>
    <property type="evidence" value="ECO:0007669"/>
    <property type="project" value="UniProtKB-KW"/>
</dbReference>
<organism evidence="10 11">
    <name type="scientific">Pristionchus entomophagus</name>
    <dbReference type="NCBI Taxonomy" id="358040"/>
    <lineage>
        <taxon>Eukaryota</taxon>
        <taxon>Metazoa</taxon>
        <taxon>Ecdysozoa</taxon>
        <taxon>Nematoda</taxon>
        <taxon>Chromadorea</taxon>
        <taxon>Rhabditida</taxon>
        <taxon>Rhabditina</taxon>
        <taxon>Diplogasteromorpha</taxon>
        <taxon>Diplogasteroidea</taxon>
        <taxon>Neodiplogasteridae</taxon>
        <taxon>Pristionchus</taxon>
    </lineage>
</organism>
<keyword evidence="6" id="KW-0808">Transferase</keyword>
<dbReference type="AlphaFoldDB" id="A0AAV5T5Q0"/>
<dbReference type="GO" id="GO:0005634">
    <property type="term" value="C:nucleus"/>
    <property type="evidence" value="ECO:0007669"/>
    <property type="project" value="UniProtKB-SubCell"/>
</dbReference>
<evidence type="ECO:0000313" key="11">
    <source>
        <dbReference type="Proteomes" id="UP001432027"/>
    </source>
</evidence>
<dbReference type="EMBL" id="BTSX01000003">
    <property type="protein sequence ID" value="GMS89807.1"/>
    <property type="molecule type" value="Genomic_DNA"/>
</dbReference>
<keyword evidence="4" id="KW-0963">Cytoplasm</keyword>
<name>A0AAV5T5Q0_9BILA</name>
<dbReference type="PANTHER" id="PTHR14614">
    <property type="entry name" value="HEPATOCELLULAR CARCINOMA-ASSOCIATED ANTIGEN"/>
    <property type="match status" value="1"/>
</dbReference>
<comment type="caution">
    <text evidence="10">The sequence shown here is derived from an EMBL/GenBank/DDBJ whole genome shotgun (WGS) entry which is preliminary data.</text>
</comment>
<dbReference type="GO" id="GO:0018064">
    <property type="term" value="F:protein-L-histidine N-tele-methyltransferase activity"/>
    <property type="evidence" value="ECO:0007669"/>
    <property type="project" value="UniProtKB-EC"/>
</dbReference>
<evidence type="ECO:0000256" key="6">
    <source>
        <dbReference type="ARBA" id="ARBA00022679"/>
    </source>
</evidence>
<evidence type="ECO:0000256" key="8">
    <source>
        <dbReference type="ARBA" id="ARBA00023242"/>
    </source>
</evidence>
<evidence type="ECO:0000256" key="2">
    <source>
        <dbReference type="ARBA" id="ARBA00004496"/>
    </source>
</evidence>
<keyword evidence="8" id="KW-0539">Nucleus</keyword>
<evidence type="ECO:0000256" key="9">
    <source>
        <dbReference type="ARBA" id="ARBA00038126"/>
    </source>
</evidence>
<sequence length="239" mass="26300">TVGQSIMGDQVVAMKLASGSEIRYLSQWAIDVKVCQSSFANDASLKDLERSDLTTHVYEGGFKVWECARDLCELIEQEPEIVKGKNVLELGCGAGLPSIVALKEGAETVLMQDFNGPVLECFTLENVRLNGLDTGRCHFVAGPWTQLRETVPERSADVILSSETIYNENDYESLHDSIAHALKEDGIALIGAKMFYFGLSGCAPAFSEYVKTRGILNVKEKKIIQASVPRIILELARVR</sequence>
<feature type="non-terminal residue" evidence="10">
    <location>
        <position position="1"/>
    </location>
</feature>
<evidence type="ECO:0000313" key="10">
    <source>
        <dbReference type="EMBL" id="GMS89807.1"/>
    </source>
</evidence>
<dbReference type="Proteomes" id="UP001432027">
    <property type="component" value="Unassembled WGS sequence"/>
</dbReference>
<gene>
    <name evidence="10" type="ORF">PENTCL1PPCAC_11982</name>
</gene>
<dbReference type="PANTHER" id="PTHR14614:SF39">
    <property type="entry name" value="HISTIDINE PROTEIN METHYLTRANSFERASE 1 HOMOLOG"/>
    <property type="match status" value="1"/>
</dbReference>
<protein>
    <recommendedName>
        <fullName evidence="3">protein-histidine N-methyltransferase</fullName>
        <ecNumber evidence="3">2.1.1.85</ecNumber>
    </recommendedName>
</protein>
<dbReference type="EC" id="2.1.1.85" evidence="3"/>
<evidence type="ECO:0000256" key="7">
    <source>
        <dbReference type="ARBA" id="ARBA00022691"/>
    </source>
</evidence>
<accession>A0AAV5T5Q0</accession>
<comment type="similarity">
    <text evidence="9">Belongs to the methyltransferase superfamily. METTL18 family.</text>
</comment>
<evidence type="ECO:0000256" key="3">
    <source>
        <dbReference type="ARBA" id="ARBA00012533"/>
    </source>
</evidence>